<organism evidence="2 3">
    <name type="scientific">Camellia sinensis var. sinensis</name>
    <name type="common">China tea</name>
    <dbReference type="NCBI Taxonomy" id="542762"/>
    <lineage>
        <taxon>Eukaryota</taxon>
        <taxon>Viridiplantae</taxon>
        <taxon>Streptophyta</taxon>
        <taxon>Embryophyta</taxon>
        <taxon>Tracheophyta</taxon>
        <taxon>Spermatophyta</taxon>
        <taxon>Magnoliopsida</taxon>
        <taxon>eudicotyledons</taxon>
        <taxon>Gunneridae</taxon>
        <taxon>Pentapetalae</taxon>
        <taxon>asterids</taxon>
        <taxon>Ericales</taxon>
        <taxon>Theaceae</taxon>
        <taxon>Camellia</taxon>
    </lineage>
</organism>
<feature type="compositionally biased region" description="Basic and acidic residues" evidence="1">
    <location>
        <begin position="7"/>
        <end position="33"/>
    </location>
</feature>
<sequence>MNLDGENSARFEESGGTRTSADLERESGRAEERELNGVKDGLNLLPLSSDEVFSGGRPAGGCWQPTVPSWEKKFCTVVGSVPWRKLLESKKFIHLYDKVLKWNDCAGEEAFINAKNRFWAQINGLPCDISLPDPDIYIDKVDWNSNVDPELLLDLECESTVPANQEKVEQVVILGESLVPSHLFFSTGWGDAEDDLKKNGSSSEIKVNSLERSCDQANGNVRENEWENGCNDSWCENQGNQIMKECGNQGNQIMKDSGWENNNYEADNRNQERSGRYMSSYKTSRFHGDDHLTKREWKNGKGRKRVNFVYERPFTDKRTTPRQ</sequence>
<evidence type="ECO:0000256" key="1">
    <source>
        <dbReference type="SAM" id="MobiDB-lite"/>
    </source>
</evidence>
<reference evidence="2 3" key="1">
    <citation type="journal article" date="2018" name="Proc. Natl. Acad. Sci. U.S.A.">
        <title>Draft genome sequence of Camellia sinensis var. sinensis provides insights into the evolution of the tea genome and tea quality.</title>
        <authorList>
            <person name="Wei C."/>
            <person name="Yang H."/>
            <person name="Wang S."/>
            <person name="Zhao J."/>
            <person name="Liu C."/>
            <person name="Gao L."/>
            <person name="Xia E."/>
            <person name="Lu Y."/>
            <person name="Tai Y."/>
            <person name="She G."/>
            <person name="Sun J."/>
            <person name="Cao H."/>
            <person name="Tong W."/>
            <person name="Gao Q."/>
            <person name="Li Y."/>
            <person name="Deng W."/>
            <person name="Jiang X."/>
            <person name="Wang W."/>
            <person name="Chen Q."/>
            <person name="Zhang S."/>
            <person name="Li H."/>
            <person name="Wu J."/>
            <person name="Wang P."/>
            <person name="Li P."/>
            <person name="Shi C."/>
            <person name="Zheng F."/>
            <person name="Jian J."/>
            <person name="Huang B."/>
            <person name="Shan D."/>
            <person name="Shi M."/>
            <person name="Fang C."/>
            <person name="Yue Y."/>
            <person name="Li F."/>
            <person name="Li D."/>
            <person name="Wei S."/>
            <person name="Han B."/>
            <person name="Jiang C."/>
            <person name="Yin Y."/>
            <person name="Xia T."/>
            <person name="Zhang Z."/>
            <person name="Bennetzen J.L."/>
            <person name="Zhao S."/>
            <person name="Wan X."/>
        </authorList>
    </citation>
    <scope>NUCLEOTIDE SEQUENCE [LARGE SCALE GENOMIC DNA]</scope>
    <source>
        <strain evidence="3">cv. Shuchazao</strain>
        <tissue evidence="2">Leaf</tissue>
    </source>
</reference>
<dbReference type="AlphaFoldDB" id="A0A4V3WQD0"/>
<keyword evidence="3" id="KW-1185">Reference proteome</keyword>
<dbReference type="EMBL" id="SDRB02002288">
    <property type="protein sequence ID" value="THG19777.1"/>
    <property type="molecule type" value="Genomic_DNA"/>
</dbReference>
<dbReference type="Proteomes" id="UP000306102">
    <property type="component" value="Unassembled WGS sequence"/>
</dbReference>
<dbReference type="PANTHER" id="PTHR34567:SF3">
    <property type="entry name" value="FK506-BINDING-LIKE PROTEIN"/>
    <property type="match status" value="1"/>
</dbReference>
<dbReference type="PANTHER" id="PTHR34567">
    <property type="entry name" value="FK506-BINDING-LIKE PROTEIN"/>
    <property type="match status" value="1"/>
</dbReference>
<gene>
    <name evidence="2" type="ORF">TEA_008331</name>
</gene>
<evidence type="ECO:0000313" key="3">
    <source>
        <dbReference type="Proteomes" id="UP000306102"/>
    </source>
</evidence>
<evidence type="ECO:0000313" key="2">
    <source>
        <dbReference type="EMBL" id="THG19777.1"/>
    </source>
</evidence>
<proteinExistence type="predicted"/>
<dbReference type="STRING" id="542762.A0A4V3WQD0"/>
<accession>A0A4V3WQD0</accession>
<name>A0A4V3WQD0_CAMSN</name>
<comment type="caution">
    <text evidence="2">The sequence shown here is derived from an EMBL/GenBank/DDBJ whole genome shotgun (WGS) entry which is preliminary data.</text>
</comment>
<protein>
    <submittedName>
        <fullName evidence="2">Uncharacterized protein</fullName>
    </submittedName>
</protein>
<feature type="region of interest" description="Disordered" evidence="1">
    <location>
        <begin position="1"/>
        <end position="33"/>
    </location>
</feature>